<evidence type="ECO:0000256" key="1">
    <source>
        <dbReference type="ARBA" id="ARBA00004429"/>
    </source>
</evidence>
<proteinExistence type="inferred from homology"/>
<evidence type="ECO:0000256" key="7">
    <source>
        <dbReference type="ARBA" id="ARBA00022989"/>
    </source>
</evidence>
<evidence type="ECO:0000313" key="11">
    <source>
        <dbReference type="EMBL" id="NIA72218.1"/>
    </source>
</evidence>
<organism evidence="11 12">
    <name type="scientific">Pelagibius litoralis</name>
    <dbReference type="NCBI Taxonomy" id="374515"/>
    <lineage>
        <taxon>Bacteria</taxon>
        <taxon>Pseudomonadati</taxon>
        <taxon>Pseudomonadota</taxon>
        <taxon>Alphaproteobacteria</taxon>
        <taxon>Rhodospirillales</taxon>
        <taxon>Rhodovibrionaceae</taxon>
        <taxon>Pelagibius</taxon>
    </lineage>
</organism>
<evidence type="ECO:0000259" key="10">
    <source>
        <dbReference type="PROSITE" id="PS50928"/>
    </source>
</evidence>
<keyword evidence="6 9" id="KW-0812">Transmembrane</keyword>
<dbReference type="PANTHER" id="PTHR30614">
    <property type="entry name" value="MEMBRANE COMPONENT OF AMINO ACID ABC TRANSPORTER"/>
    <property type="match status" value="1"/>
</dbReference>
<comment type="similarity">
    <text evidence="2">Belongs to the binding-protein-dependent transport system permease family. HisMQ subfamily.</text>
</comment>
<dbReference type="GO" id="GO:0043190">
    <property type="term" value="C:ATP-binding cassette (ABC) transporter complex"/>
    <property type="evidence" value="ECO:0007669"/>
    <property type="project" value="InterPro"/>
</dbReference>
<sequence>MDFTPIFENYSLYLEGFWTTAKLVSWALAIGLCLAVPLAIMRTSRNPLINGPVWAFTYFFRGTPLLIQMFLLYYGLGQQQFMIELSQSYEFLKDAYWYALAAFTLNTAAYTTEIIRGAIEGTPYGEIEAARACGMSKAMTLRRVTLPSAFRRALPAYSNEVIFMLHGSAIASVITIVDLLGAARIVASRYYNPFEAFIAVGFFYFCITFALIGGFKWLENRWFAHLRPREQVADKKRHQPA</sequence>
<dbReference type="Pfam" id="PF00528">
    <property type="entry name" value="BPD_transp_1"/>
    <property type="match status" value="1"/>
</dbReference>
<evidence type="ECO:0000256" key="4">
    <source>
        <dbReference type="ARBA" id="ARBA00022475"/>
    </source>
</evidence>
<keyword evidence="3 9" id="KW-0813">Transport</keyword>
<dbReference type="NCBIfam" id="TIGR01726">
    <property type="entry name" value="HEQRo_perm_3TM"/>
    <property type="match status" value="1"/>
</dbReference>
<keyword evidence="5" id="KW-0997">Cell inner membrane</keyword>
<dbReference type="RefSeq" id="WP_167231201.1">
    <property type="nucleotide sequence ID" value="NZ_JAAQPH010000036.1"/>
</dbReference>
<dbReference type="SUPFAM" id="SSF161098">
    <property type="entry name" value="MetI-like"/>
    <property type="match status" value="1"/>
</dbReference>
<keyword evidence="8 9" id="KW-0472">Membrane</keyword>
<dbReference type="GO" id="GO:0006865">
    <property type="term" value="P:amino acid transport"/>
    <property type="evidence" value="ECO:0007669"/>
    <property type="project" value="TreeGrafter"/>
</dbReference>
<dbReference type="Gene3D" id="1.10.3720.10">
    <property type="entry name" value="MetI-like"/>
    <property type="match status" value="1"/>
</dbReference>
<dbReference type="GO" id="GO:0022857">
    <property type="term" value="F:transmembrane transporter activity"/>
    <property type="evidence" value="ECO:0007669"/>
    <property type="project" value="InterPro"/>
</dbReference>
<feature type="transmembrane region" description="Helical" evidence="9">
    <location>
        <begin position="53"/>
        <end position="75"/>
    </location>
</feature>
<keyword evidence="12" id="KW-1185">Reference proteome</keyword>
<dbReference type="InterPro" id="IPR000515">
    <property type="entry name" value="MetI-like"/>
</dbReference>
<keyword evidence="4" id="KW-1003">Cell membrane</keyword>
<evidence type="ECO:0000256" key="3">
    <source>
        <dbReference type="ARBA" id="ARBA00022448"/>
    </source>
</evidence>
<feature type="transmembrane region" description="Helical" evidence="9">
    <location>
        <begin position="95"/>
        <end position="112"/>
    </location>
</feature>
<dbReference type="AlphaFoldDB" id="A0A967F3A7"/>
<accession>A0A967F3A7</accession>
<dbReference type="PROSITE" id="PS50928">
    <property type="entry name" value="ABC_TM1"/>
    <property type="match status" value="1"/>
</dbReference>
<comment type="caution">
    <text evidence="11">The sequence shown here is derived from an EMBL/GenBank/DDBJ whole genome shotgun (WGS) entry which is preliminary data.</text>
</comment>
<comment type="subcellular location">
    <subcellularLocation>
        <location evidence="1">Cell inner membrane</location>
        <topology evidence="1">Multi-pass membrane protein</topology>
    </subcellularLocation>
    <subcellularLocation>
        <location evidence="9">Cell membrane</location>
        <topology evidence="9">Multi-pass membrane protein</topology>
    </subcellularLocation>
</comment>
<dbReference type="PANTHER" id="PTHR30614:SF10">
    <property type="entry name" value="ARGININE ABC TRANSPORTER PERMEASE PROTEIN ARTM"/>
    <property type="match status" value="1"/>
</dbReference>
<gene>
    <name evidence="11" type="ORF">HBA54_26865</name>
</gene>
<reference evidence="11" key="1">
    <citation type="submission" date="2020-03" db="EMBL/GenBank/DDBJ databases">
        <title>Genome of Pelagibius litoralis DSM 21314T.</title>
        <authorList>
            <person name="Wang G."/>
        </authorList>
    </citation>
    <scope>NUCLEOTIDE SEQUENCE</scope>
    <source>
        <strain evidence="11">DSM 21314</strain>
    </source>
</reference>
<evidence type="ECO:0000256" key="6">
    <source>
        <dbReference type="ARBA" id="ARBA00022692"/>
    </source>
</evidence>
<feature type="domain" description="ABC transmembrane type-1" evidence="10">
    <location>
        <begin position="17"/>
        <end position="215"/>
    </location>
</feature>
<protein>
    <submittedName>
        <fullName evidence="11">ABC transporter permease</fullName>
    </submittedName>
</protein>
<dbReference type="InterPro" id="IPR035906">
    <property type="entry name" value="MetI-like_sf"/>
</dbReference>
<evidence type="ECO:0000256" key="9">
    <source>
        <dbReference type="RuleBase" id="RU363032"/>
    </source>
</evidence>
<keyword evidence="7 9" id="KW-1133">Transmembrane helix</keyword>
<evidence type="ECO:0000256" key="8">
    <source>
        <dbReference type="ARBA" id="ARBA00023136"/>
    </source>
</evidence>
<feature type="transmembrane region" description="Helical" evidence="9">
    <location>
        <begin position="197"/>
        <end position="218"/>
    </location>
</feature>
<dbReference type="CDD" id="cd06261">
    <property type="entry name" value="TM_PBP2"/>
    <property type="match status" value="1"/>
</dbReference>
<evidence type="ECO:0000256" key="2">
    <source>
        <dbReference type="ARBA" id="ARBA00010072"/>
    </source>
</evidence>
<dbReference type="InterPro" id="IPR010065">
    <property type="entry name" value="AA_ABC_transptr_permease_3TM"/>
</dbReference>
<feature type="transmembrane region" description="Helical" evidence="9">
    <location>
        <begin position="23"/>
        <end position="41"/>
    </location>
</feature>
<feature type="transmembrane region" description="Helical" evidence="9">
    <location>
        <begin position="161"/>
        <end position="185"/>
    </location>
</feature>
<dbReference type="Proteomes" id="UP000761264">
    <property type="component" value="Unassembled WGS sequence"/>
</dbReference>
<dbReference type="InterPro" id="IPR043429">
    <property type="entry name" value="ArtM/GltK/GlnP/TcyL/YhdX-like"/>
</dbReference>
<name>A0A967F3A7_9PROT</name>
<evidence type="ECO:0000313" key="12">
    <source>
        <dbReference type="Proteomes" id="UP000761264"/>
    </source>
</evidence>
<dbReference type="EMBL" id="JAAQPH010000036">
    <property type="protein sequence ID" value="NIA72218.1"/>
    <property type="molecule type" value="Genomic_DNA"/>
</dbReference>
<evidence type="ECO:0000256" key="5">
    <source>
        <dbReference type="ARBA" id="ARBA00022519"/>
    </source>
</evidence>